<protein>
    <recommendedName>
        <fullName evidence="7">Defective in cullin neddylation protein</fullName>
    </recommendedName>
</protein>
<dbReference type="GO" id="GO:0045116">
    <property type="term" value="P:protein neddylation"/>
    <property type="evidence" value="ECO:0007669"/>
    <property type="project" value="TreeGrafter"/>
</dbReference>
<evidence type="ECO:0000256" key="7">
    <source>
        <dbReference type="RuleBase" id="RU410713"/>
    </source>
</evidence>
<dbReference type="FunFam" id="1.10.8.10:FF:000124">
    <property type="entry name" value="Defective in cullin neddylation protein 1"/>
    <property type="match status" value="1"/>
</dbReference>
<dbReference type="InterPro" id="IPR005176">
    <property type="entry name" value="PONY_dom"/>
</dbReference>
<reference evidence="9" key="1">
    <citation type="submission" date="2017-10" db="EMBL/GenBank/DDBJ databases">
        <title>Transcriptome Assembly of Sugarcane Aphid Adults.</title>
        <authorList>
            <person name="Scully E.D."/>
            <person name="Palmer N.A."/>
            <person name="Geib S.M."/>
            <person name="Sarath G."/>
            <person name="Sattler S.E."/>
        </authorList>
    </citation>
    <scope>NUCLEOTIDE SEQUENCE</scope>
    <source>
        <tissue evidence="9">Whole body</tissue>
    </source>
</reference>
<dbReference type="GO" id="GO:0031624">
    <property type="term" value="F:ubiquitin conjugating enzyme binding"/>
    <property type="evidence" value="ECO:0007669"/>
    <property type="project" value="TreeGrafter"/>
</dbReference>
<evidence type="ECO:0000256" key="2">
    <source>
        <dbReference type="ARBA" id="ARBA00022786"/>
    </source>
</evidence>
<name>A0A2H8TE29_9HEMI</name>
<comment type="subcellular location">
    <subcellularLocation>
        <location evidence="1">Nucleus</location>
    </subcellularLocation>
</comment>
<evidence type="ECO:0000256" key="4">
    <source>
        <dbReference type="ARBA" id="ARBA00059208"/>
    </source>
</evidence>
<evidence type="ECO:0000256" key="1">
    <source>
        <dbReference type="ARBA" id="ARBA00004123"/>
    </source>
</evidence>
<evidence type="ECO:0000256" key="3">
    <source>
        <dbReference type="ARBA" id="ARBA00023242"/>
    </source>
</evidence>
<dbReference type="AlphaFoldDB" id="A0A2H8TE29"/>
<dbReference type="InterPro" id="IPR014764">
    <property type="entry name" value="DCN-prot"/>
</dbReference>
<dbReference type="FunFam" id="1.10.238.10:FF:000030">
    <property type="entry name" value="DCN1-like protein"/>
    <property type="match status" value="1"/>
</dbReference>
<evidence type="ECO:0000256" key="6">
    <source>
        <dbReference type="ARBA" id="ARBA00064502"/>
    </source>
</evidence>
<comment type="subunit">
    <text evidence="6">Interacts with the cullin cul-3. Interacts with ubiquitin via its UBA-like domain. Interacts with ned-8/nedd8.</text>
</comment>
<accession>A0A2H8TE29</accession>
<dbReference type="PANTHER" id="PTHR12281">
    <property type="entry name" value="RP42 RELATED"/>
    <property type="match status" value="1"/>
</dbReference>
<evidence type="ECO:0000256" key="5">
    <source>
        <dbReference type="ARBA" id="ARBA00059219"/>
    </source>
</evidence>
<comment type="function">
    <text evidence="4">Required for neddylation of cullin components of SCF-type E3 ubiquitin ligase complexes. Neddylation of cullins play an essential role in the regulation of SCF-type complexes activity. Does not act by preventing deneddylation, but rather facilitates neddylation, possibly by acting with rbx-1 to recruit the Nedd8-charged E2 enzyme to the cullin component of SCF-type complexes.</text>
</comment>
<dbReference type="GO" id="GO:2000436">
    <property type="term" value="P:positive regulation of protein neddylation"/>
    <property type="evidence" value="ECO:0007669"/>
    <property type="project" value="UniProtKB-ARBA"/>
</dbReference>
<evidence type="ECO:0000313" key="9">
    <source>
        <dbReference type="EMBL" id="MBW12320.1"/>
    </source>
</evidence>
<dbReference type="GO" id="GO:0000151">
    <property type="term" value="C:ubiquitin ligase complex"/>
    <property type="evidence" value="ECO:0007669"/>
    <property type="project" value="TreeGrafter"/>
</dbReference>
<feature type="domain" description="DCUN1" evidence="8">
    <location>
        <begin position="64"/>
        <end position="252"/>
    </location>
</feature>
<dbReference type="OrthoDB" id="286637at2759"/>
<dbReference type="Gene3D" id="1.10.8.10">
    <property type="entry name" value="DNA helicase RuvA subunit, C-terminal domain"/>
    <property type="match status" value="1"/>
</dbReference>
<sequence length="270" mass="31785">MNKLKSSQKDKVKKFMTFTQASESVAIFCLAKNDWKLEQASDNFFQNPHEYETVKINTQLGFIVDKRKLEAMYTKYRDPAEPNKINVEGVMRLLDELKLPPDSILVLIIAWKCQAAAQCEFTKQEFLSGMSKMGSDSIEKLKIRLPILERELSDPSKFKDFYYFTFNYAKNIGQKGLDLDMAITYWNIIFVGRFRFLDLWCQFLREHHNKSIPRDTWNLLLEFSCVIDEEMTDYDQEGAWPVLIDEFVEWARPIVCRNKSTHIISETRLL</sequence>
<keyword evidence="2" id="KW-0833">Ubl conjugation pathway</keyword>
<dbReference type="GO" id="GO:0032182">
    <property type="term" value="F:ubiquitin-like protein binding"/>
    <property type="evidence" value="ECO:0007669"/>
    <property type="project" value="TreeGrafter"/>
</dbReference>
<dbReference type="InterPro" id="IPR042460">
    <property type="entry name" value="DCN1-like_PONY"/>
</dbReference>
<dbReference type="FunFam" id="1.10.238.200:FF:000001">
    <property type="entry name" value="DCN1-like protein"/>
    <property type="match status" value="1"/>
</dbReference>
<organism evidence="9">
    <name type="scientific">Melanaphis sacchari</name>
    <dbReference type="NCBI Taxonomy" id="742174"/>
    <lineage>
        <taxon>Eukaryota</taxon>
        <taxon>Metazoa</taxon>
        <taxon>Ecdysozoa</taxon>
        <taxon>Arthropoda</taxon>
        <taxon>Hexapoda</taxon>
        <taxon>Insecta</taxon>
        <taxon>Pterygota</taxon>
        <taxon>Neoptera</taxon>
        <taxon>Paraneoptera</taxon>
        <taxon>Hemiptera</taxon>
        <taxon>Sternorrhyncha</taxon>
        <taxon>Aphidomorpha</taxon>
        <taxon>Aphidoidea</taxon>
        <taxon>Aphididae</taxon>
        <taxon>Aphidini</taxon>
        <taxon>Melanaphis</taxon>
    </lineage>
</organism>
<evidence type="ECO:0000259" key="8">
    <source>
        <dbReference type="PROSITE" id="PS51229"/>
    </source>
</evidence>
<dbReference type="Gene3D" id="1.10.238.200">
    <property type="entry name" value="Cullin, PONY binding domain"/>
    <property type="match status" value="1"/>
</dbReference>
<dbReference type="InterPro" id="IPR009060">
    <property type="entry name" value="UBA-like_sf"/>
</dbReference>
<dbReference type="GO" id="GO:0005634">
    <property type="term" value="C:nucleus"/>
    <property type="evidence" value="ECO:0007669"/>
    <property type="project" value="UniProtKB-SubCell"/>
</dbReference>
<dbReference type="GO" id="GO:0097602">
    <property type="term" value="F:cullin family protein binding"/>
    <property type="evidence" value="ECO:0007669"/>
    <property type="project" value="TreeGrafter"/>
</dbReference>
<comment type="function">
    <text evidence="7">Neddylation of cullins play an essential role in the regulation of SCF-type complexes activity.</text>
</comment>
<gene>
    <name evidence="9" type="primary">Dcun1d1_1</name>
</gene>
<dbReference type="PROSITE" id="PS51229">
    <property type="entry name" value="DCUN1"/>
    <property type="match status" value="1"/>
</dbReference>
<dbReference type="Pfam" id="PF14555">
    <property type="entry name" value="UBA_4"/>
    <property type="match status" value="1"/>
</dbReference>
<keyword evidence="3" id="KW-0539">Nucleus</keyword>
<dbReference type="EMBL" id="GFXV01000515">
    <property type="protein sequence ID" value="MBW12320.1"/>
    <property type="molecule type" value="Transcribed_RNA"/>
</dbReference>
<comment type="function">
    <text evidence="5">Promotes neddylation of cullin components of SCF-type E3 ubiquitin ligase complexes and thus regulates SCF-type complex activity. Function promotes cell proliferation.</text>
</comment>
<dbReference type="Gene3D" id="1.10.238.10">
    <property type="entry name" value="EF-hand"/>
    <property type="match status" value="1"/>
</dbReference>
<dbReference type="Pfam" id="PF03556">
    <property type="entry name" value="Cullin_binding"/>
    <property type="match status" value="1"/>
</dbReference>
<proteinExistence type="predicted"/>
<dbReference type="SUPFAM" id="SSF46934">
    <property type="entry name" value="UBA-like"/>
    <property type="match status" value="1"/>
</dbReference>
<dbReference type="PANTHER" id="PTHR12281:SF32">
    <property type="entry name" value="DCN1-LIKE PROTEIN"/>
    <property type="match status" value="1"/>
</dbReference>